<comment type="caution">
    <text evidence="1">The sequence shown here is derived from an EMBL/GenBank/DDBJ whole genome shotgun (WGS) entry which is preliminary data.</text>
</comment>
<reference evidence="2" key="1">
    <citation type="submission" date="2019-01" db="EMBL/GenBank/DDBJ databases">
        <title>Anaerobic oxidation of ethane by archaea from a marine hydrocarbon seep.</title>
        <authorList>
            <person name="Musat F."/>
        </authorList>
    </citation>
    <scope>NUCLEOTIDE SEQUENCE [LARGE SCALE GENOMIC DNA]</scope>
</reference>
<dbReference type="Proteomes" id="UP000291831">
    <property type="component" value="Unassembled WGS sequence"/>
</dbReference>
<accession>A0A8B3S3S8</accession>
<evidence type="ECO:0008006" key="3">
    <source>
        <dbReference type="Google" id="ProtNLM"/>
    </source>
</evidence>
<gene>
    <name evidence="1" type="ORF">AEth_00270</name>
</gene>
<dbReference type="InterPro" id="IPR016024">
    <property type="entry name" value="ARM-type_fold"/>
</dbReference>
<dbReference type="Pfam" id="PF13646">
    <property type="entry name" value="HEAT_2"/>
    <property type="match status" value="2"/>
</dbReference>
<evidence type="ECO:0000313" key="2">
    <source>
        <dbReference type="Proteomes" id="UP000291831"/>
    </source>
</evidence>
<protein>
    <recommendedName>
        <fullName evidence="3">CN hydrolase domain-containing protein</fullName>
    </recommendedName>
</protein>
<evidence type="ECO:0000313" key="1">
    <source>
        <dbReference type="EMBL" id="RZB32924.1"/>
    </source>
</evidence>
<dbReference type="EMBL" id="RPGO01000004">
    <property type="protein sequence ID" value="RZB32924.1"/>
    <property type="molecule type" value="Genomic_DNA"/>
</dbReference>
<dbReference type="AlphaFoldDB" id="A0A8B3S3S8"/>
<dbReference type="Gene3D" id="3.60.110.10">
    <property type="entry name" value="Carbon-nitrogen hydrolase"/>
    <property type="match status" value="1"/>
</dbReference>
<organism evidence="1 2">
    <name type="scientific">Candidatus Argoarchaeum ethanivorans</name>
    <dbReference type="NCBI Taxonomy" id="2608793"/>
    <lineage>
        <taxon>Archaea</taxon>
        <taxon>Methanobacteriati</taxon>
        <taxon>Methanobacteriota</taxon>
        <taxon>Stenosarchaea group</taxon>
        <taxon>Methanomicrobia</taxon>
        <taxon>Methanosarcinales</taxon>
        <taxon>Methanosarcinales incertae sedis</taxon>
        <taxon>GOM Arc I cluster</taxon>
        <taxon>Candidatus Argoarchaeum</taxon>
    </lineage>
</organism>
<dbReference type="SUPFAM" id="SSF48371">
    <property type="entry name" value="ARM repeat"/>
    <property type="match status" value="1"/>
</dbReference>
<proteinExistence type="predicted"/>
<sequence>MVDQAEIHRKTVSLETGERQWAVEQLRSNFADLPDKEEAWKDLIQLTQDKDIEVRWSAADALGFAFQHVPDKKAAWEDLIQLTQDKDIEVRWSATDALGFAFQHVPDKKAAWRDLHRLIQDEDLGVRSGAAGALGSAFQHVPDKKAAWRDLHRLIQDEDLGVRSEAAGALGSAFQHVPDKKAAWRDLHQLIQDEDWAVRESATDALGSVFQHVPDKEEAWRDLHRLTQDKNNYVRRRAAGALGSAFQHVPDKEAAWKDLHKLTQDKDSGVRRRAAGALGSAFQHVPDKEAAWKDLHKLTQDKNRIVQVNANHSLGKASIFKATKAQSDFEFMKEMENAIEFFERSSNEAKYFNPSKFCLPFYRSFYTVIFKKEGAEDEIQRYLTDAKDATKGSKNKETLIKAVENLANALSEARKVTDFDAMKSNLKAYRQYCDSAADLINDVSKEAPGAAQVLQHGLPIIDEQKKEIKEKARAVCKQTQDTPLEELGQDTARSAHELPTQDTVAQAIAMDNMASTARDWCEYLPTDKKINACEQLKNIKNMENREKAETISKIFDYVQKNIHIPKIQTIKISEIKQEIVRIAISQISFDLTESFPFTAKNKKEVKRKIFSTLDISKKNCANIVCLPELCLYEEWINEIKEKYPDMIVIGGSFYKDNKNICPLITKSDRNIPYQQKITPSNFEYPIMEPEERMIPGDTIYRYETQFGKFIILICRDFDDLAHYFRGTNIDMIFCPAFNPANKRFQNEAHSHVERTPSYILIANTGLYGGTSIFGQLNNDYFRSLVDGGCKDAKDLTYKLCEVKKGQEEVIIADFNLKHKNVQRQTPSNPDEEIRSVEKIRKLRLF</sequence>
<dbReference type="PANTHER" id="PTHR12697:SF5">
    <property type="entry name" value="DEOXYHYPUSINE HYDROXYLASE"/>
    <property type="match status" value="1"/>
</dbReference>
<dbReference type="PANTHER" id="PTHR12697">
    <property type="entry name" value="PBS LYASE HEAT-LIKE PROTEIN"/>
    <property type="match status" value="1"/>
</dbReference>
<dbReference type="SUPFAM" id="SSF56317">
    <property type="entry name" value="Carbon-nitrogen hydrolase"/>
    <property type="match status" value="1"/>
</dbReference>
<dbReference type="Gene3D" id="1.25.10.10">
    <property type="entry name" value="Leucine-rich Repeat Variant"/>
    <property type="match status" value="2"/>
</dbReference>
<dbReference type="GO" id="GO:0016491">
    <property type="term" value="F:oxidoreductase activity"/>
    <property type="evidence" value="ECO:0007669"/>
    <property type="project" value="TreeGrafter"/>
</dbReference>
<dbReference type="InterPro" id="IPR036526">
    <property type="entry name" value="C-N_Hydrolase_sf"/>
</dbReference>
<dbReference type="InterPro" id="IPR011989">
    <property type="entry name" value="ARM-like"/>
</dbReference>
<name>A0A8B3S3S8_9EURY</name>